<keyword evidence="4" id="KW-1185">Reference proteome</keyword>
<dbReference type="SUPFAM" id="SSF51604">
    <property type="entry name" value="Enolase C-terminal domain-like"/>
    <property type="match status" value="1"/>
</dbReference>
<proteinExistence type="predicted"/>
<dbReference type="CDD" id="cd03316">
    <property type="entry name" value="MR_like"/>
    <property type="match status" value="1"/>
</dbReference>
<dbReference type="InterPro" id="IPR036849">
    <property type="entry name" value="Enolase-like_C_sf"/>
</dbReference>
<dbReference type="InterPro" id="IPR013342">
    <property type="entry name" value="Mandelate_racemase_C"/>
</dbReference>
<dbReference type="RefSeq" id="WP_257766535.1">
    <property type="nucleotide sequence ID" value="NZ_CP102480.1"/>
</dbReference>
<dbReference type="EMBL" id="CP102480">
    <property type="protein sequence ID" value="UUX48027.1"/>
    <property type="molecule type" value="Genomic_DNA"/>
</dbReference>
<dbReference type="PANTHER" id="PTHR48080">
    <property type="entry name" value="D-GALACTONATE DEHYDRATASE-RELATED"/>
    <property type="match status" value="1"/>
</dbReference>
<sequence length="405" mass="44378">MKLESLKTFIVGNPPPGFGGRYFLFLKLRTACGIEGVGEVYAASFGPKVVAAMVEDVFARYLEGNDPHHIERFWRRAHGSGFTQRPDPSMMGVVSGLEMACWDIIGKAADKPVYELLGGMVNERLRTYTYLYPRPEDDPATFYNSPEKSAEAAAACVAEGFTALKFDPAGPYTAFGGHQPDMEILDRSEAFCRLIREAVGGKADLLFGTHGQFTAAGARRLARRLEPYDPLWFEEPTPPDMPEEMAKVAAATSIPVATGERLTTKWEFRRVLETGAASILQMNMGRVGGLLEGKKIAGMAEAFYAQVAPHLYCGPVVGAANVQLAASIPNFLVLESIRKWDDFHADILKTPMRWEEGYVIPPKTPGLGVELNEEVALAHPYEGDQLHLQMSQEPFEVAGEPFAGG</sequence>
<gene>
    <name evidence="3" type="ORF">NUH88_11415</name>
</gene>
<dbReference type="InterPro" id="IPR013341">
    <property type="entry name" value="Mandelate_racemase_N_dom"/>
</dbReference>
<protein>
    <submittedName>
        <fullName evidence="3">Mandelate racemase/muconate lactonizing enzyme family protein</fullName>
    </submittedName>
</protein>
<dbReference type="Gene3D" id="3.30.390.10">
    <property type="entry name" value="Enolase-like, N-terminal domain"/>
    <property type="match status" value="1"/>
</dbReference>
<dbReference type="AlphaFoldDB" id="A0A9J7AK32"/>
<dbReference type="Pfam" id="PF02746">
    <property type="entry name" value="MR_MLE_N"/>
    <property type="match status" value="1"/>
</dbReference>
<dbReference type="PANTHER" id="PTHR48080:SF2">
    <property type="entry name" value="D-GALACTONATE DEHYDRATASE"/>
    <property type="match status" value="1"/>
</dbReference>
<evidence type="ECO:0000259" key="2">
    <source>
        <dbReference type="SMART" id="SM00922"/>
    </source>
</evidence>
<dbReference type="SMART" id="SM00922">
    <property type="entry name" value="MR_MLE"/>
    <property type="match status" value="1"/>
</dbReference>
<dbReference type="InterPro" id="IPR029017">
    <property type="entry name" value="Enolase-like_N"/>
</dbReference>
<feature type="domain" description="Mandelate racemase/muconate lactonizing enzyme C-terminal" evidence="2">
    <location>
        <begin position="146"/>
        <end position="255"/>
    </location>
</feature>
<dbReference type="Pfam" id="PF13378">
    <property type="entry name" value="MR_MLE_C"/>
    <property type="match status" value="1"/>
</dbReference>
<reference evidence="3" key="1">
    <citation type="submission" date="2022-08" db="EMBL/GenBank/DDBJ databases">
        <title>Nisaea acidiphila sp. nov., isolated from a marine algal debris and emended description of the genus Nisaea Urios et al. 2008.</title>
        <authorList>
            <person name="Kwon K."/>
        </authorList>
    </citation>
    <scope>NUCLEOTIDE SEQUENCE</scope>
    <source>
        <strain evidence="3">MEBiC11861</strain>
    </source>
</reference>
<dbReference type="SUPFAM" id="SSF54826">
    <property type="entry name" value="Enolase N-terminal domain-like"/>
    <property type="match status" value="1"/>
</dbReference>
<organism evidence="3 4">
    <name type="scientific">Nisaea acidiphila</name>
    <dbReference type="NCBI Taxonomy" id="1862145"/>
    <lineage>
        <taxon>Bacteria</taxon>
        <taxon>Pseudomonadati</taxon>
        <taxon>Pseudomonadota</taxon>
        <taxon>Alphaproteobacteria</taxon>
        <taxon>Rhodospirillales</taxon>
        <taxon>Thalassobaculaceae</taxon>
        <taxon>Nisaea</taxon>
    </lineage>
</organism>
<evidence type="ECO:0000313" key="4">
    <source>
        <dbReference type="Proteomes" id="UP001060336"/>
    </source>
</evidence>
<evidence type="ECO:0000313" key="3">
    <source>
        <dbReference type="EMBL" id="UUX48027.1"/>
    </source>
</evidence>
<evidence type="ECO:0000256" key="1">
    <source>
        <dbReference type="ARBA" id="ARBA00023239"/>
    </source>
</evidence>
<dbReference type="InterPro" id="IPR029065">
    <property type="entry name" value="Enolase_C-like"/>
</dbReference>
<dbReference type="Proteomes" id="UP001060336">
    <property type="component" value="Chromosome"/>
</dbReference>
<dbReference type="Gene3D" id="3.20.20.120">
    <property type="entry name" value="Enolase-like C-terminal domain"/>
    <property type="match status" value="1"/>
</dbReference>
<dbReference type="KEGG" id="naci:NUH88_11415"/>
<dbReference type="GO" id="GO:0016829">
    <property type="term" value="F:lyase activity"/>
    <property type="evidence" value="ECO:0007669"/>
    <property type="project" value="UniProtKB-KW"/>
</dbReference>
<keyword evidence="1" id="KW-0456">Lyase</keyword>
<name>A0A9J7AK32_9PROT</name>
<accession>A0A9J7AK32</accession>
<dbReference type="InterPro" id="IPR034593">
    <property type="entry name" value="DgoD-like"/>
</dbReference>